<dbReference type="EMBL" id="PHRB01000011">
    <property type="protein sequence ID" value="PJO65758.1"/>
    <property type="molecule type" value="Genomic_DNA"/>
</dbReference>
<protein>
    <submittedName>
        <fullName evidence="2">Uncharacterized protein</fullName>
    </submittedName>
</protein>
<evidence type="ECO:0000313" key="2">
    <source>
        <dbReference type="EMBL" id="PJO65758.1"/>
    </source>
</evidence>
<sequence length="71" mass="8011">MRTKTPHGKTGTSARNGKTQCGFSRQITSQRRNAAQSNRTSILNRLKPLNRINDIDSPDIITFLIKESKLK</sequence>
<reference evidence="2 3" key="1">
    <citation type="submission" date="2017-11" db="EMBL/GenBank/DDBJ databases">
        <title>Molecular characterization of Burkholderia pseudomallei and closely related isolates from Vietnam.</title>
        <authorList>
            <person name="Ustinov D.V."/>
            <person name="Antonov A.S."/>
            <person name="Avdusheva E.F."/>
            <person name="Shpak I.M."/>
            <person name="Zakharova I.B."/>
            <person name="Thi L.A."/>
            <person name="Teteryatnikova N."/>
            <person name="Lopasteyskaya Y.A."/>
            <person name="Kuzyutina J.A."/>
            <person name="Ngo T.N."/>
            <person name="Victorov D.V."/>
        </authorList>
    </citation>
    <scope>NUCLEOTIDE SEQUENCE [LARGE SCALE GENOMIC DNA]</scope>
    <source>
        <strain evidence="2 3">V1512</strain>
    </source>
</reference>
<feature type="region of interest" description="Disordered" evidence="1">
    <location>
        <begin position="1"/>
        <end position="38"/>
    </location>
</feature>
<feature type="compositionally biased region" description="Polar residues" evidence="1">
    <location>
        <begin position="10"/>
        <end position="38"/>
    </location>
</feature>
<accession>A0AAX0UCT4</accession>
<dbReference type="Proteomes" id="UP000231878">
    <property type="component" value="Unassembled WGS sequence"/>
</dbReference>
<comment type="caution">
    <text evidence="2">The sequence shown here is derived from an EMBL/GenBank/DDBJ whole genome shotgun (WGS) entry which is preliminary data.</text>
</comment>
<proteinExistence type="predicted"/>
<gene>
    <name evidence="2" type="ORF">CWD88_13285</name>
</gene>
<evidence type="ECO:0000313" key="3">
    <source>
        <dbReference type="Proteomes" id="UP000231878"/>
    </source>
</evidence>
<name>A0AAX0UCT4_BURPE</name>
<dbReference type="AlphaFoldDB" id="A0AAX0UCT4"/>
<evidence type="ECO:0000256" key="1">
    <source>
        <dbReference type="SAM" id="MobiDB-lite"/>
    </source>
</evidence>
<organism evidence="2 3">
    <name type="scientific">Burkholderia pseudomallei</name>
    <name type="common">Pseudomonas pseudomallei</name>
    <dbReference type="NCBI Taxonomy" id="28450"/>
    <lineage>
        <taxon>Bacteria</taxon>
        <taxon>Pseudomonadati</taxon>
        <taxon>Pseudomonadota</taxon>
        <taxon>Betaproteobacteria</taxon>
        <taxon>Burkholderiales</taxon>
        <taxon>Burkholderiaceae</taxon>
        <taxon>Burkholderia</taxon>
        <taxon>pseudomallei group</taxon>
    </lineage>
</organism>